<dbReference type="AlphaFoldDB" id="A0A8S9VB32"/>
<evidence type="ECO:0000313" key="2">
    <source>
        <dbReference type="EMBL" id="KAF4148592.1"/>
    </source>
</evidence>
<sequence>MDTNDKLEQDNSDESDRSVNTTRSQMKLPPVVQLANAMESGTTAITTTMASGNSNEESFRALTNAVEQQMRALHAQQEIMRHF</sequence>
<accession>A0A8S9VB32</accession>
<evidence type="ECO:0000256" key="1">
    <source>
        <dbReference type="SAM" id="MobiDB-lite"/>
    </source>
</evidence>
<gene>
    <name evidence="2" type="ORF">GN958_ATG02236</name>
</gene>
<organism evidence="2 3">
    <name type="scientific">Phytophthora infestans</name>
    <name type="common">Potato late blight agent</name>
    <name type="synonym">Botrytis infestans</name>
    <dbReference type="NCBI Taxonomy" id="4787"/>
    <lineage>
        <taxon>Eukaryota</taxon>
        <taxon>Sar</taxon>
        <taxon>Stramenopiles</taxon>
        <taxon>Oomycota</taxon>
        <taxon>Peronosporomycetes</taxon>
        <taxon>Peronosporales</taxon>
        <taxon>Peronosporaceae</taxon>
        <taxon>Phytophthora</taxon>
    </lineage>
</organism>
<dbReference type="Proteomes" id="UP000704712">
    <property type="component" value="Unassembled WGS sequence"/>
</dbReference>
<protein>
    <submittedName>
        <fullName evidence="2">Uncharacterized protein</fullName>
    </submittedName>
</protein>
<evidence type="ECO:0000313" key="3">
    <source>
        <dbReference type="Proteomes" id="UP000704712"/>
    </source>
</evidence>
<reference evidence="2" key="1">
    <citation type="submission" date="2020-03" db="EMBL/GenBank/DDBJ databases">
        <title>Hybrid Assembly of Korean Phytophthora infestans isolates.</title>
        <authorList>
            <person name="Prokchorchik M."/>
            <person name="Lee Y."/>
            <person name="Seo J."/>
            <person name="Cho J.-H."/>
            <person name="Park Y.-E."/>
            <person name="Jang D.-C."/>
            <person name="Im J.-S."/>
            <person name="Choi J.-G."/>
            <person name="Park H.-J."/>
            <person name="Lee G.-B."/>
            <person name="Lee Y.-G."/>
            <person name="Hong S.-Y."/>
            <person name="Cho K."/>
            <person name="Sohn K.H."/>
        </authorList>
    </citation>
    <scope>NUCLEOTIDE SEQUENCE</scope>
    <source>
        <strain evidence="2">KR_2_A2</strain>
    </source>
</reference>
<feature type="compositionally biased region" description="Basic and acidic residues" evidence="1">
    <location>
        <begin position="1"/>
        <end position="17"/>
    </location>
</feature>
<name>A0A8S9VB32_PHYIN</name>
<proteinExistence type="predicted"/>
<feature type="region of interest" description="Disordered" evidence="1">
    <location>
        <begin position="1"/>
        <end position="29"/>
    </location>
</feature>
<dbReference type="EMBL" id="JAACNO010000257">
    <property type="protein sequence ID" value="KAF4148592.1"/>
    <property type="molecule type" value="Genomic_DNA"/>
</dbReference>
<comment type="caution">
    <text evidence="2">The sequence shown here is derived from an EMBL/GenBank/DDBJ whole genome shotgun (WGS) entry which is preliminary data.</text>
</comment>